<dbReference type="Gene3D" id="3.20.20.140">
    <property type="entry name" value="Metal-dependent hydrolases"/>
    <property type="match status" value="1"/>
</dbReference>
<protein>
    <recommendedName>
        <fullName evidence="3 8">Histidinol-phosphatase</fullName>
        <shortName evidence="8">HolPase</shortName>
        <ecNumber evidence="3 8">3.1.3.15</ecNumber>
    </recommendedName>
</protein>
<dbReference type="PANTHER" id="PTHR21039:SF0">
    <property type="entry name" value="HISTIDINOL-PHOSPHATASE"/>
    <property type="match status" value="1"/>
</dbReference>
<comment type="pathway">
    <text evidence="1 8">Amino-acid biosynthesis; L-histidine biosynthesis; L-histidine from 5-phospho-alpha-D-ribose 1-diphosphate: step 8/9.</text>
</comment>
<keyword evidence="11" id="KW-1185">Reference proteome</keyword>
<proteinExistence type="inferred from homology"/>
<dbReference type="InterPro" id="IPR016195">
    <property type="entry name" value="Pol/histidinol_Pase-like"/>
</dbReference>
<evidence type="ECO:0000256" key="6">
    <source>
        <dbReference type="ARBA" id="ARBA00023102"/>
    </source>
</evidence>
<dbReference type="InterPro" id="IPR004013">
    <property type="entry name" value="PHP_dom"/>
</dbReference>
<dbReference type="UniPathway" id="UPA00031">
    <property type="reaction ID" value="UER00013"/>
</dbReference>
<keyword evidence="6 8" id="KW-0368">Histidine biosynthesis</keyword>
<evidence type="ECO:0000256" key="5">
    <source>
        <dbReference type="ARBA" id="ARBA00022801"/>
    </source>
</evidence>
<sequence>MIYDCHSHTEFSSDSEMKAEDAIEAARKLGIGLIFTEHYDFDYKESKHYKEMDFLFDAKKYWESYEALRGEALLLGVEVGLTPGSIEANRKFINEVPFDQVIGSIHAIDKLDIYYPEYYEGKKKEQAYGHYLETMADMVKANPYIDVLGHIDYISRYSPYDDKEIGYKEYHDLVDLVLMNVLDTGTVMEMNTRRLDSKAVAESLLMIYARYKELGGQYVTIGSDAHKAENVGMNFKMAQDMVEFIGLKPVHFRERKIEYSK</sequence>
<evidence type="ECO:0000313" key="11">
    <source>
        <dbReference type="Proteomes" id="UP000030993"/>
    </source>
</evidence>
<keyword evidence="5 8" id="KW-0378">Hydrolase</keyword>
<dbReference type="EC" id="3.1.3.15" evidence="3 8"/>
<dbReference type="AlphaFoldDB" id="A0A0B2JVP5"/>
<dbReference type="GO" id="GO:0005737">
    <property type="term" value="C:cytoplasm"/>
    <property type="evidence" value="ECO:0007669"/>
    <property type="project" value="TreeGrafter"/>
</dbReference>
<reference evidence="10 11" key="1">
    <citation type="journal article" date="2013" name="PLoS ONE">
        <title>Identification and characterization of three novel lipases belonging to families II and V from Anaerovibrio lipolyticus 5ST.</title>
        <authorList>
            <person name="Prive F."/>
            <person name="Kaderbhai N.N."/>
            <person name="Girdwood S."/>
            <person name="Worgan H.J."/>
            <person name="Pinloche E."/>
            <person name="Scollan N.D."/>
            <person name="Huws S.A."/>
            <person name="Newbold C.J."/>
        </authorList>
    </citation>
    <scope>NUCLEOTIDE SEQUENCE [LARGE SCALE GENOMIC DNA]</scope>
    <source>
        <strain evidence="10 11">5S</strain>
    </source>
</reference>
<dbReference type="EMBL" id="JSCE01000177">
    <property type="protein sequence ID" value="KHM51689.1"/>
    <property type="molecule type" value="Genomic_DNA"/>
</dbReference>
<evidence type="ECO:0000256" key="7">
    <source>
        <dbReference type="ARBA" id="ARBA00049158"/>
    </source>
</evidence>
<dbReference type="InterPro" id="IPR010140">
    <property type="entry name" value="Histidinol_P_phosphatase_HisJ"/>
</dbReference>
<dbReference type="GO" id="GO:0004401">
    <property type="term" value="F:histidinol-phosphatase activity"/>
    <property type="evidence" value="ECO:0007669"/>
    <property type="project" value="UniProtKB-UniRule"/>
</dbReference>
<evidence type="ECO:0000259" key="9">
    <source>
        <dbReference type="Pfam" id="PF02811"/>
    </source>
</evidence>
<evidence type="ECO:0000313" key="10">
    <source>
        <dbReference type="EMBL" id="KHM51689.1"/>
    </source>
</evidence>
<comment type="catalytic activity">
    <reaction evidence="7 8">
        <text>L-histidinol phosphate + H2O = L-histidinol + phosphate</text>
        <dbReference type="Rhea" id="RHEA:14465"/>
        <dbReference type="ChEBI" id="CHEBI:15377"/>
        <dbReference type="ChEBI" id="CHEBI:43474"/>
        <dbReference type="ChEBI" id="CHEBI:57699"/>
        <dbReference type="ChEBI" id="CHEBI:57980"/>
        <dbReference type="EC" id="3.1.3.15"/>
    </reaction>
</comment>
<evidence type="ECO:0000256" key="4">
    <source>
        <dbReference type="ARBA" id="ARBA00022605"/>
    </source>
</evidence>
<dbReference type="NCBIfam" id="TIGR01856">
    <property type="entry name" value="hisJ_fam"/>
    <property type="match status" value="1"/>
</dbReference>
<dbReference type="Proteomes" id="UP000030993">
    <property type="component" value="Unassembled WGS sequence"/>
</dbReference>
<dbReference type="RefSeq" id="WP_039209453.1">
    <property type="nucleotide sequence ID" value="NZ_JSCE01000177.1"/>
</dbReference>
<dbReference type="PANTHER" id="PTHR21039">
    <property type="entry name" value="HISTIDINOL PHOSPHATASE-RELATED"/>
    <property type="match status" value="1"/>
</dbReference>
<dbReference type="Pfam" id="PF02811">
    <property type="entry name" value="PHP"/>
    <property type="match status" value="1"/>
</dbReference>
<evidence type="ECO:0000256" key="3">
    <source>
        <dbReference type="ARBA" id="ARBA00013085"/>
    </source>
</evidence>
<evidence type="ECO:0000256" key="8">
    <source>
        <dbReference type="RuleBase" id="RU366003"/>
    </source>
</evidence>
<gene>
    <name evidence="10" type="ORF">NZ47_08945</name>
</gene>
<dbReference type="STRING" id="82374.NZ47_08945"/>
<comment type="similarity">
    <text evidence="2 8">Belongs to the PHP hydrolase family. HisK subfamily.</text>
</comment>
<dbReference type="GO" id="GO:0000105">
    <property type="term" value="P:L-histidine biosynthetic process"/>
    <property type="evidence" value="ECO:0007669"/>
    <property type="project" value="UniProtKB-UniRule"/>
</dbReference>
<evidence type="ECO:0000256" key="1">
    <source>
        <dbReference type="ARBA" id="ARBA00004970"/>
    </source>
</evidence>
<dbReference type="SUPFAM" id="SSF89550">
    <property type="entry name" value="PHP domain-like"/>
    <property type="match status" value="1"/>
</dbReference>
<evidence type="ECO:0000256" key="2">
    <source>
        <dbReference type="ARBA" id="ARBA00009152"/>
    </source>
</evidence>
<organism evidence="10 11">
    <name type="scientific">Anaerovibrio lipolyticus</name>
    <dbReference type="NCBI Taxonomy" id="82374"/>
    <lineage>
        <taxon>Bacteria</taxon>
        <taxon>Bacillati</taxon>
        <taxon>Bacillota</taxon>
        <taxon>Negativicutes</taxon>
        <taxon>Selenomonadales</taxon>
        <taxon>Selenomonadaceae</taxon>
        <taxon>Anaerovibrio</taxon>
    </lineage>
</organism>
<feature type="domain" description="PHP" evidence="9">
    <location>
        <begin position="4"/>
        <end position="192"/>
    </location>
</feature>
<accession>A0A0B2JVP5</accession>
<comment type="caution">
    <text evidence="10">The sequence shown here is derived from an EMBL/GenBank/DDBJ whole genome shotgun (WGS) entry which is preliminary data.</text>
</comment>
<dbReference type="eggNOG" id="COG1387">
    <property type="taxonomic scope" value="Bacteria"/>
</dbReference>
<keyword evidence="4 8" id="KW-0028">Amino-acid biosynthesis</keyword>
<name>A0A0B2JVP5_9FIRM</name>